<reference evidence="2 3" key="1">
    <citation type="submission" date="2019-02" db="EMBL/GenBank/DDBJ databases">
        <title>Deep-cultivation of Planctomycetes and their phenomic and genomic characterization uncovers novel biology.</title>
        <authorList>
            <person name="Wiegand S."/>
            <person name="Jogler M."/>
            <person name="Boedeker C."/>
            <person name="Pinto D."/>
            <person name="Vollmers J."/>
            <person name="Rivas-Marin E."/>
            <person name="Kohn T."/>
            <person name="Peeters S.H."/>
            <person name="Heuer A."/>
            <person name="Rast P."/>
            <person name="Oberbeckmann S."/>
            <person name="Bunk B."/>
            <person name="Jeske O."/>
            <person name="Meyerdierks A."/>
            <person name="Storesund J.E."/>
            <person name="Kallscheuer N."/>
            <person name="Luecker S."/>
            <person name="Lage O.M."/>
            <person name="Pohl T."/>
            <person name="Merkel B.J."/>
            <person name="Hornburger P."/>
            <person name="Mueller R.-W."/>
            <person name="Bruemmer F."/>
            <person name="Labrenz M."/>
            <person name="Spormann A.M."/>
            <person name="Op Den Camp H."/>
            <person name="Overmann J."/>
            <person name="Amann R."/>
            <person name="Jetten M.S.M."/>
            <person name="Mascher T."/>
            <person name="Medema M.H."/>
            <person name="Devos D.P."/>
            <person name="Kaster A.-K."/>
            <person name="Ovreas L."/>
            <person name="Rohde M."/>
            <person name="Galperin M.Y."/>
            <person name="Jogler C."/>
        </authorList>
    </citation>
    <scope>NUCLEOTIDE SEQUENCE [LARGE SCALE GENOMIC DNA]</scope>
    <source>
        <strain evidence="2 3">Pla22</strain>
    </source>
</reference>
<feature type="domain" description="Transglutaminase-like" evidence="1">
    <location>
        <begin position="229"/>
        <end position="286"/>
    </location>
</feature>
<dbReference type="EMBL" id="SJPI01000001">
    <property type="protein sequence ID" value="TWT54627.1"/>
    <property type="molecule type" value="Genomic_DNA"/>
</dbReference>
<name>A0A5C5WVA1_9BACT</name>
<dbReference type="SUPFAM" id="SSF54001">
    <property type="entry name" value="Cysteine proteinases"/>
    <property type="match status" value="1"/>
</dbReference>
<dbReference type="OrthoDB" id="9804872at2"/>
<dbReference type="InterPro" id="IPR038765">
    <property type="entry name" value="Papain-like_cys_pep_sf"/>
</dbReference>
<keyword evidence="3" id="KW-1185">Reference proteome</keyword>
<dbReference type="Gene3D" id="3.10.620.30">
    <property type="match status" value="1"/>
</dbReference>
<gene>
    <name evidence="2" type="ORF">Pla22_22770</name>
</gene>
<evidence type="ECO:0000313" key="2">
    <source>
        <dbReference type="EMBL" id="TWT54627.1"/>
    </source>
</evidence>
<comment type="caution">
    <text evidence="2">The sequence shown here is derived from an EMBL/GenBank/DDBJ whole genome shotgun (WGS) entry which is preliminary data.</text>
</comment>
<dbReference type="AlphaFoldDB" id="A0A5C5WVA1"/>
<accession>A0A5C5WVA1</accession>
<dbReference type="PANTHER" id="PTHR33490:SF3">
    <property type="entry name" value="CONSERVED INTEGRAL MEMBRANE PROTEIN"/>
    <property type="match status" value="1"/>
</dbReference>
<dbReference type="InterPro" id="IPR002931">
    <property type="entry name" value="Transglutaminase-like"/>
</dbReference>
<dbReference type="Pfam" id="PF01841">
    <property type="entry name" value="Transglut_core"/>
    <property type="match status" value="1"/>
</dbReference>
<dbReference type="SMART" id="SM00460">
    <property type="entry name" value="TGc"/>
    <property type="match status" value="1"/>
</dbReference>
<evidence type="ECO:0000259" key="1">
    <source>
        <dbReference type="SMART" id="SM00460"/>
    </source>
</evidence>
<dbReference type="RefSeq" id="WP_146514645.1">
    <property type="nucleotide sequence ID" value="NZ_SJPI01000001.1"/>
</dbReference>
<organism evidence="2 3">
    <name type="scientific">Rubripirellula amarantea</name>
    <dbReference type="NCBI Taxonomy" id="2527999"/>
    <lineage>
        <taxon>Bacteria</taxon>
        <taxon>Pseudomonadati</taxon>
        <taxon>Planctomycetota</taxon>
        <taxon>Planctomycetia</taxon>
        <taxon>Pirellulales</taxon>
        <taxon>Pirellulaceae</taxon>
        <taxon>Rubripirellula</taxon>
    </lineage>
</organism>
<dbReference type="PANTHER" id="PTHR33490">
    <property type="entry name" value="BLR5614 PROTEIN-RELATED"/>
    <property type="match status" value="1"/>
</dbReference>
<evidence type="ECO:0000313" key="3">
    <source>
        <dbReference type="Proteomes" id="UP000316598"/>
    </source>
</evidence>
<sequence>MTSPHHSDIEPIAPQPSLGRRALLSQLGSLCALATLSQRCFAAPDDDDTTGEPAASRLTYEGPQTQRWKFGLSFNTPVTCTNVFATFVVPMEWPEQKLTPINQTIDNGITGWEVKELVGGAKQVLVQMASVPAGSTNEISFEFDIERTRILPPEQIDDLVIPKRLSRDEKIYIGNSPHIDASNGRIRKVSRELGEREAENDWDRVEQIYDFVRKEVEYVEGPIRNASDALKDGKGDCEDLTSLFVAICRNLRIPARMVWIPDHCYPEFYLEDSQGNGTWFPCQAAGTRMFGRMDEYRPILQKGDRFKVPESRTPVRYVAEYLKADRKGKKNPRPTWIREMIDV</sequence>
<protein>
    <submittedName>
        <fullName evidence="2">Transglutaminase-like superfamily protein</fullName>
    </submittedName>
</protein>
<dbReference type="Proteomes" id="UP000316598">
    <property type="component" value="Unassembled WGS sequence"/>
</dbReference>
<proteinExistence type="predicted"/>